<feature type="domain" description="Cupin type-2" evidence="2">
    <location>
        <begin position="58"/>
        <end position="128"/>
    </location>
</feature>
<comment type="caution">
    <text evidence="3">The sequence shown here is derived from an EMBL/GenBank/DDBJ whole genome shotgun (WGS) entry which is preliminary data.</text>
</comment>
<dbReference type="InterPro" id="IPR014710">
    <property type="entry name" value="RmlC-like_jellyroll"/>
</dbReference>
<dbReference type="Gene3D" id="2.60.120.10">
    <property type="entry name" value="Jelly Rolls"/>
    <property type="match status" value="1"/>
</dbReference>
<evidence type="ECO:0000256" key="1">
    <source>
        <dbReference type="ARBA" id="ARBA00022723"/>
    </source>
</evidence>
<keyword evidence="4" id="KW-1185">Reference proteome</keyword>
<dbReference type="InterPro" id="IPR051610">
    <property type="entry name" value="GPI/OXD"/>
</dbReference>
<dbReference type="InterPro" id="IPR011051">
    <property type="entry name" value="RmlC_Cupin_sf"/>
</dbReference>
<dbReference type="CDD" id="cd02224">
    <property type="entry name" value="cupin_SPO2919-like"/>
    <property type="match status" value="1"/>
</dbReference>
<name>A0A7W9BNW1_9RHOB</name>
<dbReference type="PANTHER" id="PTHR35848">
    <property type="entry name" value="OXALATE-BINDING PROTEIN"/>
    <property type="match status" value="1"/>
</dbReference>
<dbReference type="PANTHER" id="PTHR35848:SF9">
    <property type="entry name" value="SLL1358 PROTEIN"/>
    <property type="match status" value="1"/>
</dbReference>
<dbReference type="RefSeq" id="WP_183531077.1">
    <property type="nucleotide sequence ID" value="NZ_JACIJM010000017.1"/>
</dbReference>
<dbReference type="AlphaFoldDB" id="A0A7W9BNW1"/>
<evidence type="ECO:0000313" key="4">
    <source>
        <dbReference type="Proteomes" id="UP000535415"/>
    </source>
</evidence>
<evidence type="ECO:0000259" key="2">
    <source>
        <dbReference type="Pfam" id="PF07883"/>
    </source>
</evidence>
<proteinExistence type="predicted"/>
<reference evidence="3 4" key="1">
    <citation type="submission" date="2020-08" db="EMBL/GenBank/DDBJ databases">
        <title>Genomic Encyclopedia of Type Strains, Phase IV (KMG-IV): sequencing the most valuable type-strain genomes for metagenomic binning, comparative biology and taxonomic classification.</title>
        <authorList>
            <person name="Goeker M."/>
        </authorList>
    </citation>
    <scope>NUCLEOTIDE SEQUENCE [LARGE SCALE GENOMIC DNA]</scope>
    <source>
        <strain evidence="3 4">DSM 101064</strain>
    </source>
</reference>
<dbReference type="EMBL" id="JACIJM010000017">
    <property type="protein sequence ID" value="MBB5723973.1"/>
    <property type="molecule type" value="Genomic_DNA"/>
</dbReference>
<protein>
    <submittedName>
        <fullName evidence="3">Putative cupin superfamily protein</fullName>
    </submittedName>
</protein>
<keyword evidence="1" id="KW-0479">Metal-binding</keyword>
<accession>A0A7W9BNW1</accession>
<dbReference type="GO" id="GO:0046872">
    <property type="term" value="F:metal ion binding"/>
    <property type="evidence" value="ECO:0007669"/>
    <property type="project" value="UniProtKB-KW"/>
</dbReference>
<organism evidence="3 4">
    <name type="scientific">Yoonia ponticola</name>
    <dbReference type="NCBI Taxonomy" id="1524255"/>
    <lineage>
        <taxon>Bacteria</taxon>
        <taxon>Pseudomonadati</taxon>
        <taxon>Pseudomonadota</taxon>
        <taxon>Alphaproteobacteria</taxon>
        <taxon>Rhodobacterales</taxon>
        <taxon>Paracoccaceae</taxon>
        <taxon>Yoonia</taxon>
    </lineage>
</organism>
<gene>
    <name evidence="3" type="ORF">FHS72_003620</name>
</gene>
<dbReference type="InterPro" id="IPR013096">
    <property type="entry name" value="Cupin_2"/>
</dbReference>
<dbReference type="Proteomes" id="UP000535415">
    <property type="component" value="Unassembled WGS sequence"/>
</dbReference>
<sequence length="171" mass="19034">MENDSNDRDKGDDVYLVRAAEIETAEGLSKAHFLNSNAKRVNKSLGDLTGLTGFGFHIIEVEPGCETTEYHLHHHEDECVYVLDGDATALIGDEEHPISSGDFIGYRKGGVAHTIRNTGDRNLRCIVVGERLSHDVGDYPHKKMRIYRNAGLPWSVVNHDAIKEPRNVGKK</sequence>
<evidence type="ECO:0000313" key="3">
    <source>
        <dbReference type="EMBL" id="MBB5723973.1"/>
    </source>
</evidence>
<dbReference type="SUPFAM" id="SSF51182">
    <property type="entry name" value="RmlC-like cupins"/>
    <property type="match status" value="1"/>
</dbReference>
<dbReference type="Pfam" id="PF07883">
    <property type="entry name" value="Cupin_2"/>
    <property type="match status" value="1"/>
</dbReference>